<evidence type="ECO:0000256" key="1">
    <source>
        <dbReference type="ARBA" id="ARBA00022630"/>
    </source>
</evidence>
<dbReference type="GO" id="GO:0018580">
    <property type="term" value="F:nitronate monooxygenase activity"/>
    <property type="evidence" value="ECO:0007669"/>
    <property type="project" value="InterPro"/>
</dbReference>
<dbReference type="RefSeq" id="WP_169163443.1">
    <property type="nucleotide sequence ID" value="NZ_JABBFW010000034.1"/>
</dbReference>
<dbReference type="CDD" id="cd04730">
    <property type="entry name" value="NPD_like"/>
    <property type="match status" value="1"/>
</dbReference>
<dbReference type="Proteomes" id="UP000574067">
    <property type="component" value="Unassembled WGS sequence"/>
</dbReference>
<keyword evidence="4" id="KW-0503">Monooxygenase</keyword>
<evidence type="ECO:0000313" key="5">
    <source>
        <dbReference type="Proteomes" id="UP000574067"/>
    </source>
</evidence>
<dbReference type="AlphaFoldDB" id="A0A848FJN8"/>
<dbReference type="InterPro" id="IPR004136">
    <property type="entry name" value="NMO"/>
</dbReference>
<keyword evidence="5" id="KW-1185">Reference proteome</keyword>
<reference evidence="4 5" key="1">
    <citation type="submission" date="2020-04" db="EMBL/GenBank/DDBJ databases">
        <title>Azohydromonas sp. isolated from soil.</title>
        <authorList>
            <person name="Dahal R.H."/>
        </authorList>
    </citation>
    <scope>NUCLEOTIDE SEQUENCE [LARGE SCALE GENOMIC DNA]</scope>
    <source>
        <strain evidence="4 5">G-1-1-14</strain>
    </source>
</reference>
<dbReference type="PANTHER" id="PTHR32332">
    <property type="entry name" value="2-NITROPROPANE DIOXYGENASE"/>
    <property type="match status" value="1"/>
</dbReference>
<protein>
    <submittedName>
        <fullName evidence="4">Nitronate monooxygenase</fullName>
    </submittedName>
</protein>
<gene>
    <name evidence="4" type="ORF">HHL10_26630</name>
</gene>
<sequence length="319" mass="32939">MLRTALTEMFGIDHPIVLAPMGGVSGGRLAAAVSNAGGLGLVGGGYGDSGWLSRELSLVKSLTSHPWGVGLITWSADASIVELVLGYRPYAVMLSFGDPEPYGSIVKAAGCRLICQVQDVAGARLALEAGADVIVAQGTEAGGHGAGRSTLPLVPAVVDAVAPTPVLAAGGIADGRGLAAALMLGAQGVLVGTRFYASEEALGHPHAKRKLVEAHGEDTCRTTAFDVVRKLAWPEPYNGRALCNGFVKRWRGREDELAAQVDIQQHVYASAVQAADHDVAVVWAGEGVDLIDGIEPAGDIVQRLAAEAADRLGWAARLA</sequence>
<dbReference type="InterPro" id="IPR013785">
    <property type="entry name" value="Aldolase_TIM"/>
</dbReference>
<organism evidence="4 5">
    <name type="scientific">Azohydromonas caseinilytica</name>
    <dbReference type="NCBI Taxonomy" id="2728836"/>
    <lineage>
        <taxon>Bacteria</taxon>
        <taxon>Pseudomonadati</taxon>
        <taxon>Pseudomonadota</taxon>
        <taxon>Betaproteobacteria</taxon>
        <taxon>Burkholderiales</taxon>
        <taxon>Sphaerotilaceae</taxon>
        <taxon>Azohydromonas</taxon>
    </lineage>
</organism>
<keyword evidence="3" id="KW-0560">Oxidoreductase</keyword>
<evidence type="ECO:0000256" key="2">
    <source>
        <dbReference type="ARBA" id="ARBA00022643"/>
    </source>
</evidence>
<dbReference type="EMBL" id="JABBFW010000034">
    <property type="protein sequence ID" value="NML18549.1"/>
    <property type="molecule type" value="Genomic_DNA"/>
</dbReference>
<dbReference type="Pfam" id="PF03060">
    <property type="entry name" value="NMO"/>
    <property type="match status" value="2"/>
</dbReference>
<proteinExistence type="predicted"/>
<evidence type="ECO:0000313" key="4">
    <source>
        <dbReference type="EMBL" id="NML18549.1"/>
    </source>
</evidence>
<keyword evidence="2" id="KW-0288">FMN</keyword>
<dbReference type="SUPFAM" id="SSF51412">
    <property type="entry name" value="Inosine monophosphate dehydrogenase (IMPDH)"/>
    <property type="match status" value="1"/>
</dbReference>
<name>A0A848FJN8_9BURK</name>
<evidence type="ECO:0000256" key="3">
    <source>
        <dbReference type="ARBA" id="ARBA00023002"/>
    </source>
</evidence>
<accession>A0A848FJN8</accession>
<comment type="caution">
    <text evidence="4">The sequence shown here is derived from an EMBL/GenBank/DDBJ whole genome shotgun (WGS) entry which is preliminary data.</text>
</comment>
<dbReference type="Gene3D" id="3.20.20.70">
    <property type="entry name" value="Aldolase class I"/>
    <property type="match status" value="1"/>
</dbReference>
<dbReference type="PANTHER" id="PTHR32332:SF31">
    <property type="entry name" value="2-NITROPROPANE DIOXYGENASE FAMILY, PUTATIVE (AFU_ORTHOLOGUE AFUA_2G09850)-RELATED"/>
    <property type="match status" value="1"/>
</dbReference>
<keyword evidence="1" id="KW-0285">Flavoprotein</keyword>